<evidence type="ECO:0000313" key="4">
    <source>
        <dbReference type="Proteomes" id="UP001209570"/>
    </source>
</evidence>
<sequence>MERLQRLNLVHRSQIELLQKHLLPKDREIDDMQQHLRQLHQANQEIVVQANLSDRLRAESAVKVKLHEQEIDTVRRRLDDVRNLIVVLQTELGEIIKQSAIQDKSVLVGELSRVHKRLTRQLDLLESRDGRSEEISVELHRQNKFLLKNKQHLRRQMDLVYREKHKLASALSYQNTTLINELNEQRKLSKELERKLEQCQRLLRVKRESDPTDHGGPPNEIDGRNVLTIQRSEEVEPLVALPAPTRRTVATRRPQSATLVPRSVRNRPSSALR</sequence>
<dbReference type="AlphaFoldDB" id="A0AAD5Q4Y1"/>
<keyword evidence="4" id="KW-1185">Reference proteome</keyword>
<evidence type="ECO:0000313" key="3">
    <source>
        <dbReference type="EMBL" id="KAJ0390197.1"/>
    </source>
</evidence>
<comment type="caution">
    <text evidence="3">The sequence shown here is derived from an EMBL/GenBank/DDBJ whole genome shotgun (WGS) entry which is preliminary data.</text>
</comment>
<evidence type="ECO:0000256" key="1">
    <source>
        <dbReference type="SAM" id="Coils"/>
    </source>
</evidence>
<evidence type="ECO:0008006" key="5">
    <source>
        <dbReference type="Google" id="ProtNLM"/>
    </source>
</evidence>
<reference evidence="3" key="1">
    <citation type="submission" date="2021-12" db="EMBL/GenBank/DDBJ databases">
        <title>Prjna785345.</title>
        <authorList>
            <person name="Rujirawat T."/>
            <person name="Krajaejun T."/>
        </authorList>
    </citation>
    <scope>NUCLEOTIDE SEQUENCE</scope>
    <source>
        <strain evidence="3">Pi057C3</strain>
    </source>
</reference>
<protein>
    <recommendedName>
        <fullName evidence="5">Lebercilin domain-containing protein</fullName>
    </recommendedName>
</protein>
<feature type="region of interest" description="Disordered" evidence="2">
    <location>
        <begin position="205"/>
        <end position="225"/>
    </location>
</feature>
<dbReference type="Proteomes" id="UP001209570">
    <property type="component" value="Unassembled WGS sequence"/>
</dbReference>
<keyword evidence="1" id="KW-0175">Coiled coil</keyword>
<dbReference type="InterPro" id="IPR052993">
    <property type="entry name" value="CFA-57"/>
</dbReference>
<evidence type="ECO:0000256" key="2">
    <source>
        <dbReference type="SAM" id="MobiDB-lite"/>
    </source>
</evidence>
<organism evidence="3 4">
    <name type="scientific">Pythium insidiosum</name>
    <name type="common">Pythiosis disease agent</name>
    <dbReference type="NCBI Taxonomy" id="114742"/>
    <lineage>
        <taxon>Eukaryota</taxon>
        <taxon>Sar</taxon>
        <taxon>Stramenopiles</taxon>
        <taxon>Oomycota</taxon>
        <taxon>Peronosporomycetes</taxon>
        <taxon>Pythiales</taxon>
        <taxon>Pythiaceae</taxon>
        <taxon>Pythium</taxon>
    </lineage>
</organism>
<dbReference type="EMBL" id="JAKCXM010002467">
    <property type="protein sequence ID" value="KAJ0390197.1"/>
    <property type="molecule type" value="Genomic_DNA"/>
</dbReference>
<dbReference type="PANTHER" id="PTHR32215:SF0">
    <property type="entry name" value="CILIA- AND FLAGELLA-ASSOCIATED PROTEIN 57"/>
    <property type="match status" value="1"/>
</dbReference>
<feature type="region of interest" description="Disordered" evidence="2">
    <location>
        <begin position="248"/>
        <end position="273"/>
    </location>
</feature>
<feature type="coiled-coil region" evidence="1">
    <location>
        <begin position="25"/>
        <end position="128"/>
    </location>
</feature>
<gene>
    <name evidence="3" type="ORF">P43SY_010767</name>
</gene>
<proteinExistence type="predicted"/>
<accession>A0AAD5Q4Y1</accession>
<name>A0AAD5Q4Y1_PYTIN</name>
<dbReference type="PANTHER" id="PTHR32215">
    <property type="entry name" value="CILIA- AND FLAGELLA-ASSOCIATED PROTEIN 57"/>
    <property type="match status" value="1"/>
</dbReference>